<dbReference type="InParanoid" id="A0A1Y2DEK2"/>
<reference evidence="10 11" key="1">
    <citation type="submission" date="2016-07" db="EMBL/GenBank/DDBJ databases">
        <title>Pervasive Adenine N6-methylation of Active Genes in Fungi.</title>
        <authorList>
            <consortium name="DOE Joint Genome Institute"/>
            <person name="Mondo S.J."/>
            <person name="Dannebaum R.O."/>
            <person name="Kuo R.C."/>
            <person name="Labutti K."/>
            <person name="Haridas S."/>
            <person name="Kuo A."/>
            <person name="Salamov A."/>
            <person name="Ahrendt S.R."/>
            <person name="Lipzen A."/>
            <person name="Sullivan W."/>
            <person name="Andreopoulos W.B."/>
            <person name="Clum A."/>
            <person name="Lindquist E."/>
            <person name="Daum C."/>
            <person name="Ramamoorthy G.K."/>
            <person name="Gryganskyi A."/>
            <person name="Culley D."/>
            <person name="Magnuson J.K."/>
            <person name="James T.Y."/>
            <person name="O'Malley M.A."/>
            <person name="Stajich J.E."/>
            <person name="Spatafora J.W."/>
            <person name="Visel A."/>
            <person name="Grigoriev I.V."/>
        </authorList>
    </citation>
    <scope>NUCLEOTIDE SEQUENCE [LARGE SCALE GENOMIC DNA]</scope>
    <source>
        <strain evidence="10 11">CBS 129021</strain>
    </source>
</reference>
<keyword evidence="2" id="KW-0690">Ribosome biogenesis</keyword>
<keyword evidence="4" id="KW-0539">Nucleus</keyword>
<dbReference type="SUPFAM" id="SSF88723">
    <property type="entry name" value="PIN domain-like"/>
    <property type="match status" value="1"/>
</dbReference>
<evidence type="ECO:0000256" key="1">
    <source>
        <dbReference type="ARBA" id="ARBA00004604"/>
    </source>
</evidence>
<evidence type="ECO:0000256" key="2">
    <source>
        <dbReference type="ARBA" id="ARBA00022517"/>
    </source>
</evidence>
<sequence length="302" mass="33932">MPRAKRSKLYRKLMERFSISFGFREPYQVLIDAELLLDASRHKIELVKRLEQTLHGQVKPLITQCCIRQLYGRKGEAGVDSAIELGKLFERRRCGHHPDQYPEPLSGLECLSSVVDPKDNGVNKFHYVVASNELEIRAHMRRILGVPLIYITRSVMIMEPMASGSVNERSKEERGKLRAEIKKPVGKRKRDDDDDDDDNSDGGQKRNEQNKSSRETEQKAKLSRAKGPNPLAVKKPKKTKTVNQVQGPKSSIPKPLEGSELAEGPKRKRKRKHKSTAADGETVAIAKSKAAPQPEAGVEVEA</sequence>
<gene>
    <name evidence="10" type="ORF">BCR38DRAFT_85196</name>
</gene>
<dbReference type="AlphaFoldDB" id="A0A1Y2DEK2"/>
<keyword evidence="11" id="KW-1185">Reference proteome</keyword>
<evidence type="ECO:0000256" key="5">
    <source>
        <dbReference type="ARBA" id="ARBA00037300"/>
    </source>
</evidence>
<dbReference type="Proteomes" id="UP000193689">
    <property type="component" value="Unassembled WGS sequence"/>
</dbReference>
<evidence type="ECO:0000256" key="4">
    <source>
        <dbReference type="ARBA" id="ARBA00023242"/>
    </source>
</evidence>
<organism evidence="10 11">
    <name type="scientific">Pseudomassariella vexata</name>
    <dbReference type="NCBI Taxonomy" id="1141098"/>
    <lineage>
        <taxon>Eukaryota</taxon>
        <taxon>Fungi</taxon>
        <taxon>Dikarya</taxon>
        <taxon>Ascomycota</taxon>
        <taxon>Pezizomycotina</taxon>
        <taxon>Sordariomycetes</taxon>
        <taxon>Xylariomycetidae</taxon>
        <taxon>Amphisphaeriales</taxon>
        <taxon>Pseudomassariaceae</taxon>
        <taxon>Pseudomassariella</taxon>
    </lineage>
</organism>
<dbReference type="OrthoDB" id="25675at2759"/>
<accession>A0A1Y2DEK2</accession>
<evidence type="ECO:0000256" key="8">
    <source>
        <dbReference type="SAM" id="MobiDB-lite"/>
    </source>
</evidence>
<feature type="compositionally biased region" description="Basic and acidic residues" evidence="8">
    <location>
        <begin position="168"/>
        <end position="183"/>
    </location>
</feature>
<dbReference type="FunCoup" id="A0A1Y2DEK2">
    <property type="interactions" value="1015"/>
</dbReference>
<dbReference type="InterPro" id="IPR006984">
    <property type="entry name" value="Fcf1/UTP23"/>
</dbReference>
<dbReference type="InterPro" id="IPR029060">
    <property type="entry name" value="PIN-like_dom_sf"/>
</dbReference>
<keyword evidence="3" id="KW-0698">rRNA processing</keyword>
<dbReference type="InterPro" id="IPR057776">
    <property type="entry name" value="UTP23_sensor"/>
</dbReference>
<comment type="function">
    <text evidence="5">Involved in rRNA-processing and ribosome biogenesis.</text>
</comment>
<dbReference type="Gene3D" id="3.40.50.1010">
    <property type="entry name" value="5'-nuclease"/>
    <property type="match status" value="1"/>
</dbReference>
<evidence type="ECO:0000259" key="9">
    <source>
        <dbReference type="Pfam" id="PF24779"/>
    </source>
</evidence>
<proteinExistence type="inferred from homology"/>
<dbReference type="GO" id="GO:0032040">
    <property type="term" value="C:small-subunit processome"/>
    <property type="evidence" value="ECO:0007669"/>
    <property type="project" value="InterPro"/>
</dbReference>
<dbReference type="Pfam" id="PF24779">
    <property type="entry name" value="UTP23_sensor"/>
    <property type="match status" value="1"/>
</dbReference>
<protein>
    <recommendedName>
        <fullName evidence="7">U three protein 23</fullName>
    </recommendedName>
</protein>
<evidence type="ECO:0000313" key="10">
    <source>
        <dbReference type="EMBL" id="ORY57556.1"/>
    </source>
</evidence>
<feature type="compositionally biased region" description="Basic residues" evidence="8">
    <location>
        <begin position="266"/>
        <end position="275"/>
    </location>
</feature>
<dbReference type="STRING" id="1141098.A0A1Y2DEK2"/>
<feature type="compositionally biased region" description="Basic and acidic residues" evidence="8">
    <location>
        <begin position="203"/>
        <end position="220"/>
    </location>
</feature>
<dbReference type="FunFam" id="3.40.50.1010:FF:000006">
    <property type="entry name" value="rRNA-processing protein UTP23 homolog"/>
    <property type="match status" value="1"/>
</dbReference>
<dbReference type="EMBL" id="MCFJ01000019">
    <property type="protein sequence ID" value="ORY57556.1"/>
    <property type="molecule type" value="Genomic_DNA"/>
</dbReference>
<dbReference type="PANTHER" id="PTHR12416">
    <property type="entry name" value="RRNA-PROCESSING PROTEIN UTP23 HOMOLOG"/>
    <property type="match status" value="1"/>
</dbReference>
<evidence type="ECO:0000256" key="3">
    <source>
        <dbReference type="ARBA" id="ARBA00022552"/>
    </source>
</evidence>
<dbReference type="GeneID" id="63781907"/>
<feature type="region of interest" description="Disordered" evidence="8">
    <location>
        <begin position="163"/>
        <end position="302"/>
    </location>
</feature>
<evidence type="ECO:0000313" key="11">
    <source>
        <dbReference type="Proteomes" id="UP000193689"/>
    </source>
</evidence>
<dbReference type="RefSeq" id="XP_040710806.1">
    <property type="nucleotide sequence ID" value="XM_040865695.1"/>
</dbReference>
<evidence type="ECO:0000256" key="7">
    <source>
        <dbReference type="ARBA" id="ARBA00076388"/>
    </source>
</evidence>
<feature type="domain" description="UTP23 sensor motif region" evidence="9">
    <location>
        <begin position="223"/>
        <end position="238"/>
    </location>
</feature>
<comment type="subcellular location">
    <subcellularLocation>
        <location evidence="1">Nucleus</location>
        <location evidence="1">Nucleolus</location>
    </subcellularLocation>
</comment>
<name>A0A1Y2DEK2_9PEZI</name>
<dbReference type="GO" id="GO:0006364">
    <property type="term" value="P:rRNA processing"/>
    <property type="evidence" value="ECO:0007669"/>
    <property type="project" value="UniProtKB-KW"/>
</dbReference>
<comment type="caution">
    <text evidence="10">The sequence shown here is derived from an EMBL/GenBank/DDBJ whole genome shotgun (WGS) entry which is preliminary data.</text>
</comment>
<comment type="similarity">
    <text evidence="6">Belongs to the UTP23/FCF1 family. UTP23 subfamily.</text>
</comment>
<dbReference type="CDD" id="cd09865">
    <property type="entry name" value="PIN_ScUtp23p-like"/>
    <property type="match status" value="1"/>
</dbReference>
<evidence type="ECO:0000256" key="6">
    <source>
        <dbReference type="ARBA" id="ARBA00038503"/>
    </source>
</evidence>
<dbReference type="Pfam" id="PF04900">
    <property type="entry name" value="Fcf1"/>
    <property type="match status" value="1"/>
</dbReference>